<dbReference type="Proteomes" id="UP001241110">
    <property type="component" value="Unassembled WGS sequence"/>
</dbReference>
<gene>
    <name evidence="1" type="ORF">QNI16_33880</name>
</gene>
<comment type="caution">
    <text evidence="1">The sequence shown here is derived from an EMBL/GenBank/DDBJ whole genome shotgun (WGS) entry which is preliminary data.</text>
</comment>
<organism evidence="1 2">
    <name type="scientific">Xanthocytophaga flava</name>
    <dbReference type="NCBI Taxonomy" id="3048013"/>
    <lineage>
        <taxon>Bacteria</taxon>
        <taxon>Pseudomonadati</taxon>
        <taxon>Bacteroidota</taxon>
        <taxon>Cytophagia</taxon>
        <taxon>Cytophagales</taxon>
        <taxon>Rhodocytophagaceae</taxon>
        <taxon>Xanthocytophaga</taxon>
    </lineage>
</organism>
<reference evidence="1" key="1">
    <citation type="submission" date="2023-05" db="EMBL/GenBank/DDBJ databases">
        <authorList>
            <person name="Zhang X."/>
        </authorList>
    </citation>
    <scope>NUCLEOTIDE SEQUENCE</scope>
    <source>
        <strain evidence="1">YF14B1</strain>
    </source>
</reference>
<accession>A0AAE3QYJ4</accession>
<evidence type="ECO:0000313" key="2">
    <source>
        <dbReference type="Proteomes" id="UP001241110"/>
    </source>
</evidence>
<protein>
    <submittedName>
        <fullName evidence="1">Uncharacterized protein</fullName>
    </submittedName>
</protein>
<proteinExistence type="predicted"/>
<dbReference type="RefSeq" id="WP_313988213.1">
    <property type="nucleotide sequence ID" value="NZ_JASJOS010000020.1"/>
</dbReference>
<sequence length="186" mass="21453">MLNKSVIAFLISLLTSIMMGFGQQREQKIYSLGEVLFGSLSFNTDTLDTKQFFCDDCEPMFEYLLSTSLKKQMTITYRKGRDVQSQREKPPLYYDFFYTNRNAAKMAYDAYVTNLKKPISGKTIRATLSEIIVLISDLKVVRLIRIDGCKDKKAINDVTHYLTKDNRVIHFAGVKCIIKHDFFIGK</sequence>
<evidence type="ECO:0000313" key="1">
    <source>
        <dbReference type="EMBL" id="MDJ1485530.1"/>
    </source>
</evidence>
<dbReference type="AlphaFoldDB" id="A0AAE3QYJ4"/>
<dbReference type="EMBL" id="JASJOS010000020">
    <property type="protein sequence ID" value="MDJ1485530.1"/>
    <property type="molecule type" value="Genomic_DNA"/>
</dbReference>
<name>A0AAE3QYJ4_9BACT</name>